<dbReference type="GO" id="GO:0003863">
    <property type="term" value="F:branched-chain 2-oxo acid dehydrogenase activity"/>
    <property type="evidence" value="ECO:0007669"/>
    <property type="project" value="UniProtKB-EC"/>
</dbReference>
<dbReference type="GO" id="GO:0006508">
    <property type="term" value="P:proteolysis"/>
    <property type="evidence" value="ECO:0007669"/>
    <property type="project" value="InterPro"/>
</dbReference>
<dbReference type="AlphaFoldDB" id="A0AAW1I8B3"/>
<dbReference type="GO" id="GO:0009083">
    <property type="term" value="P:branched-chain amino acid catabolic process"/>
    <property type="evidence" value="ECO:0007669"/>
    <property type="project" value="TreeGrafter"/>
</dbReference>
<dbReference type="Pfam" id="PF02780">
    <property type="entry name" value="Transketolase_C"/>
    <property type="match status" value="1"/>
</dbReference>
<dbReference type="InterPro" id="IPR009014">
    <property type="entry name" value="Transketo_C/PFOR_II"/>
</dbReference>
<gene>
    <name evidence="6" type="ORF">QE152_g38280</name>
</gene>
<evidence type="ECO:0000256" key="1">
    <source>
        <dbReference type="ARBA" id="ARBA00001964"/>
    </source>
</evidence>
<dbReference type="Pfam" id="PF00089">
    <property type="entry name" value="Trypsin"/>
    <property type="match status" value="1"/>
</dbReference>
<dbReference type="PANTHER" id="PTHR42980">
    <property type="entry name" value="2-OXOISOVALERATE DEHYDROGENASE SUBUNIT BETA-RELATED"/>
    <property type="match status" value="1"/>
</dbReference>
<evidence type="ECO:0000256" key="4">
    <source>
        <dbReference type="ARBA" id="ARBA00051764"/>
    </source>
</evidence>
<dbReference type="GO" id="GO:0007584">
    <property type="term" value="P:response to nutrient"/>
    <property type="evidence" value="ECO:0007669"/>
    <property type="project" value="TreeGrafter"/>
</dbReference>
<comment type="catalytic activity">
    <reaction evidence="4">
        <text>N(6)-[(R)-lipoyl]-L-lysyl-[protein] + 3-methyl-2-oxobutanoate + H(+) = N(6)-[(R)-S(8)-2-methylpropanoyldihydrolipoyl]-L-lysyl-[protein] + CO2</text>
        <dbReference type="Rhea" id="RHEA:13457"/>
        <dbReference type="Rhea" id="RHEA-COMP:10474"/>
        <dbReference type="Rhea" id="RHEA-COMP:10497"/>
        <dbReference type="ChEBI" id="CHEBI:11851"/>
        <dbReference type="ChEBI" id="CHEBI:15378"/>
        <dbReference type="ChEBI" id="CHEBI:16526"/>
        <dbReference type="ChEBI" id="CHEBI:83099"/>
        <dbReference type="ChEBI" id="CHEBI:83142"/>
        <dbReference type="EC" id="1.2.4.4"/>
    </reaction>
    <physiologicalReaction direction="left-to-right" evidence="4">
        <dbReference type="Rhea" id="RHEA:13458"/>
    </physiologicalReaction>
</comment>
<dbReference type="FunFam" id="3.40.50.970:FF:000001">
    <property type="entry name" value="Pyruvate dehydrogenase E1 beta subunit"/>
    <property type="match status" value="1"/>
</dbReference>
<organism evidence="6 7">
    <name type="scientific">Popillia japonica</name>
    <name type="common">Japanese beetle</name>
    <dbReference type="NCBI Taxonomy" id="7064"/>
    <lineage>
        <taxon>Eukaryota</taxon>
        <taxon>Metazoa</taxon>
        <taxon>Ecdysozoa</taxon>
        <taxon>Arthropoda</taxon>
        <taxon>Hexapoda</taxon>
        <taxon>Insecta</taxon>
        <taxon>Pterygota</taxon>
        <taxon>Neoptera</taxon>
        <taxon>Endopterygota</taxon>
        <taxon>Coleoptera</taxon>
        <taxon>Polyphaga</taxon>
        <taxon>Scarabaeiformia</taxon>
        <taxon>Scarabaeidae</taxon>
        <taxon>Rutelinae</taxon>
        <taxon>Popillia</taxon>
    </lineage>
</organism>
<accession>A0AAW1I8B3</accession>
<comment type="caution">
    <text evidence="6">The sequence shown here is derived from an EMBL/GenBank/DDBJ whole genome shotgun (WGS) entry which is preliminary data.</text>
</comment>
<dbReference type="Pfam" id="PF02779">
    <property type="entry name" value="Transket_pyr"/>
    <property type="match status" value="1"/>
</dbReference>
<dbReference type="EMBL" id="JASPKY010000807">
    <property type="protein sequence ID" value="KAK9685119.1"/>
    <property type="molecule type" value="Genomic_DNA"/>
</dbReference>
<dbReference type="SMART" id="SM00861">
    <property type="entry name" value="Transket_pyr"/>
    <property type="match status" value="1"/>
</dbReference>
<dbReference type="Gene3D" id="2.40.10.10">
    <property type="entry name" value="Trypsin-like serine proteases"/>
    <property type="match status" value="1"/>
</dbReference>
<dbReference type="InterPro" id="IPR043504">
    <property type="entry name" value="Peptidase_S1_PA_chymotrypsin"/>
</dbReference>
<dbReference type="SUPFAM" id="SSF50494">
    <property type="entry name" value="Trypsin-like serine proteases"/>
    <property type="match status" value="1"/>
</dbReference>
<evidence type="ECO:0000256" key="3">
    <source>
        <dbReference type="ARBA" id="ARBA00023002"/>
    </source>
</evidence>
<keyword evidence="3" id="KW-0560">Oxidoreductase</keyword>
<feature type="non-terminal residue" evidence="6">
    <location>
        <position position="435"/>
    </location>
</feature>
<dbReference type="InterPro" id="IPR009003">
    <property type="entry name" value="Peptidase_S1_PA"/>
</dbReference>
<dbReference type="Gene3D" id="3.40.50.920">
    <property type="match status" value="1"/>
</dbReference>
<name>A0AAW1I8B3_POPJA</name>
<feature type="domain" description="Transketolase-like pyrimidine-binding" evidence="5">
    <location>
        <begin position="54"/>
        <end position="229"/>
    </location>
</feature>
<dbReference type="EC" id="1.2.4.4" evidence="2"/>
<dbReference type="InterPro" id="IPR005475">
    <property type="entry name" value="Transketolase-like_Pyr-bd"/>
</dbReference>
<dbReference type="GO" id="GO:0004252">
    <property type="term" value="F:serine-type endopeptidase activity"/>
    <property type="evidence" value="ECO:0007669"/>
    <property type="project" value="InterPro"/>
</dbReference>
<dbReference type="SUPFAM" id="SSF52518">
    <property type="entry name" value="Thiamin diphosphate-binding fold (THDP-binding)"/>
    <property type="match status" value="1"/>
</dbReference>
<reference evidence="6 7" key="1">
    <citation type="journal article" date="2024" name="BMC Genomics">
        <title>De novo assembly and annotation of Popillia japonica's genome with initial clues to its potential as an invasive pest.</title>
        <authorList>
            <person name="Cucini C."/>
            <person name="Boschi S."/>
            <person name="Funari R."/>
            <person name="Cardaioli E."/>
            <person name="Iannotti N."/>
            <person name="Marturano G."/>
            <person name="Paoli F."/>
            <person name="Bruttini M."/>
            <person name="Carapelli A."/>
            <person name="Frati F."/>
            <person name="Nardi F."/>
        </authorList>
    </citation>
    <scope>NUCLEOTIDE SEQUENCE [LARGE SCALE GENOMIC DNA]</scope>
    <source>
        <strain evidence="6">DMR45628</strain>
    </source>
</reference>
<proteinExistence type="predicted"/>
<evidence type="ECO:0000313" key="6">
    <source>
        <dbReference type="EMBL" id="KAK9685119.1"/>
    </source>
</evidence>
<dbReference type="InterPro" id="IPR033248">
    <property type="entry name" value="Transketolase_C"/>
</dbReference>
<dbReference type="Gene3D" id="3.40.50.970">
    <property type="match status" value="1"/>
</dbReference>
<evidence type="ECO:0000313" key="7">
    <source>
        <dbReference type="Proteomes" id="UP001458880"/>
    </source>
</evidence>
<dbReference type="Proteomes" id="UP001458880">
    <property type="component" value="Unassembled WGS sequence"/>
</dbReference>
<dbReference type="CDD" id="cd07036">
    <property type="entry name" value="TPP_PYR_E1-PDHc-beta_like"/>
    <property type="match status" value="1"/>
</dbReference>
<dbReference type="SUPFAM" id="SSF52922">
    <property type="entry name" value="TK C-terminal domain-like"/>
    <property type="match status" value="1"/>
</dbReference>
<comment type="cofactor">
    <cofactor evidence="1">
        <name>thiamine diphosphate</name>
        <dbReference type="ChEBI" id="CHEBI:58937"/>
    </cofactor>
</comment>
<evidence type="ECO:0000259" key="5">
    <source>
        <dbReference type="SMART" id="SM00861"/>
    </source>
</evidence>
<protein>
    <recommendedName>
        <fullName evidence="2">3-methyl-2-oxobutanoate dehydrogenase (2-methylpropanoyl-transferring)</fullName>
        <ecNumber evidence="2">1.2.4.4</ecNumber>
    </recommendedName>
</protein>
<keyword evidence="7" id="KW-1185">Reference proteome</keyword>
<evidence type="ECO:0000256" key="2">
    <source>
        <dbReference type="ARBA" id="ARBA00012277"/>
    </source>
</evidence>
<dbReference type="InterPro" id="IPR001254">
    <property type="entry name" value="Trypsin_dom"/>
</dbReference>
<dbReference type="PANTHER" id="PTHR42980:SF1">
    <property type="entry name" value="2-OXOISOVALERATE DEHYDROGENASE SUBUNIT BETA, MITOCHONDRIAL"/>
    <property type="match status" value="1"/>
</dbReference>
<sequence>MALNKICAKCLNGVSGNTAKYFEAICGVLSQRNMHFTYFPDPKPPAVGGEVTKMNMFQAINNAMDIALQTDPSAILFGEDVGFGGVFRCSVGLQAKYGKERVFNTPLTEQGIVGFGIGAAVAGATAIAEIQFADYIFPAFDQIVNEAAKYRYRSGDQFDCGKLTIRTPSGAVGHGGLYHSQSPEAYFAHTPGLRVIYPRGPRKAKGLLLACIREQDPCIFFEPKIMYRAAVEDVPTADYTLSLDKADVVLPGNTVTLIGWGTQVHVLLEVAQLAKEKFNVSCEVIDLVSILPWDRDTVYEWIKCERISRVGASLSNINDYLQVKFVVDQVYIIGNPSRCENEIICACLRRCGGSLVSRRHVVTAGHCVARATPRQVHVTLGDYVINSAVEPLPAYTFGVSQIQVCMQVHVTLGDYVINSAVEPLPAYTFGVSQIQ</sequence>
<dbReference type="InterPro" id="IPR029061">
    <property type="entry name" value="THDP-binding"/>
</dbReference>